<dbReference type="Pfam" id="PF20152">
    <property type="entry name" value="DUF6534"/>
    <property type="match status" value="1"/>
</dbReference>
<feature type="transmembrane region" description="Helical" evidence="1">
    <location>
        <begin position="90"/>
        <end position="112"/>
    </location>
</feature>
<dbReference type="InterPro" id="IPR045339">
    <property type="entry name" value="DUF6534"/>
</dbReference>
<keyword evidence="1" id="KW-1133">Transmembrane helix</keyword>
<proteinExistence type="predicted"/>
<keyword evidence="4" id="KW-1185">Reference proteome</keyword>
<evidence type="ECO:0000313" key="4">
    <source>
        <dbReference type="Proteomes" id="UP001222325"/>
    </source>
</evidence>
<protein>
    <recommendedName>
        <fullName evidence="2">DUF6534 domain-containing protein</fullName>
    </recommendedName>
</protein>
<feature type="transmembrane region" description="Helical" evidence="1">
    <location>
        <begin position="230"/>
        <end position="250"/>
    </location>
</feature>
<evidence type="ECO:0000256" key="1">
    <source>
        <dbReference type="SAM" id="Phobius"/>
    </source>
</evidence>
<feature type="transmembrane region" description="Helical" evidence="1">
    <location>
        <begin position="163"/>
        <end position="183"/>
    </location>
</feature>
<evidence type="ECO:0000259" key="2">
    <source>
        <dbReference type="Pfam" id="PF20152"/>
    </source>
</evidence>
<organism evidence="3 4">
    <name type="scientific">Mycena belliarum</name>
    <dbReference type="NCBI Taxonomy" id="1033014"/>
    <lineage>
        <taxon>Eukaryota</taxon>
        <taxon>Fungi</taxon>
        <taxon>Dikarya</taxon>
        <taxon>Basidiomycota</taxon>
        <taxon>Agaricomycotina</taxon>
        <taxon>Agaricomycetes</taxon>
        <taxon>Agaricomycetidae</taxon>
        <taxon>Agaricales</taxon>
        <taxon>Marasmiineae</taxon>
        <taxon>Mycenaceae</taxon>
        <taxon>Mycena</taxon>
    </lineage>
</organism>
<feature type="transmembrane region" description="Helical" evidence="1">
    <location>
        <begin position="49"/>
        <end position="70"/>
    </location>
</feature>
<evidence type="ECO:0000313" key="3">
    <source>
        <dbReference type="EMBL" id="KAJ7083053.1"/>
    </source>
</evidence>
<reference evidence="3" key="1">
    <citation type="submission" date="2023-03" db="EMBL/GenBank/DDBJ databases">
        <title>Massive genome expansion in bonnet fungi (Mycena s.s.) driven by repeated elements and novel gene families across ecological guilds.</title>
        <authorList>
            <consortium name="Lawrence Berkeley National Laboratory"/>
            <person name="Harder C.B."/>
            <person name="Miyauchi S."/>
            <person name="Viragh M."/>
            <person name="Kuo A."/>
            <person name="Thoen E."/>
            <person name="Andreopoulos B."/>
            <person name="Lu D."/>
            <person name="Skrede I."/>
            <person name="Drula E."/>
            <person name="Henrissat B."/>
            <person name="Morin E."/>
            <person name="Kohler A."/>
            <person name="Barry K."/>
            <person name="LaButti K."/>
            <person name="Morin E."/>
            <person name="Salamov A."/>
            <person name="Lipzen A."/>
            <person name="Mereny Z."/>
            <person name="Hegedus B."/>
            <person name="Baldrian P."/>
            <person name="Stursova M."/>
            <person name="Weitz H."/>
            <person name="Taylor A."/>
            <person name="Grigoriev I.V."/>
            <person name="Nagy L.G."/>
            <person name="Martin F."/>
            <person name="Kauserud H."/>
        </authorList>
    </citation>
    <scope>NUCLEOTIDE SEQUENCE</scope>
    <source>
        <strain evidence="3">CBHHK173m</strain>
    </source>
</reference>
<sequence length="297" mass="33113">MSSPSFDADSTLGALLVGTLVSYVLFGVTTTQVYIYYDRFPEDSSKMKAMVASVWLGELAHVICIGHSLYVMVITDYGHPERLAHIPSSLFAATFVGGMVSAGVQSFFAFRIYILSKSLWIPCICWAMSLFRVLPSNIVTFSYGIHEPLGEFIDKWNWLFDTVWAISAANDLLIAISLVFLLYRQRNYTLKRTTAVVNKLIAWTVETGVVTSAAGIIMMAFFIINRASFIWMAWFVVIARLFSNSLLASLNSRASLRALQETVVLASTPPVSATLERPMDCEQSIEMNKMSITTYNP</sequence>
<gene>
    <name evidence="3" type="ORF">B0H15DRAFT_851016</name>
</gene>
<comment type="caution">
    <text evidence="3">The sequence shown here is derived from an EMBL/GenBank/DDBJ whole genome shotgun (WGS) entry which is preliminary data.</text>
</comment>
<accession>A0AAD6XN93</accession>
<feature type="transmembrane region" description="Helical" evidence="1">
    <location>
        <begin position="12"/>
        <end position="37"/>
    </location>
</feature>
<dbReference type="EMBL" id="JARJCN010000042">
    <property type="protein sequence ID" value="KAJ7083053.1"/>
    <property type="molecule type" value="Genomic_DNA"/>
</dbReference>
<dbReference type="AlphaFoldDB" id="A0AAD6XN93"/>
<dbReference type="PANTHER" id="PTHR40465:SF1">
    <property type="entry name" value="DUF6534 DOMAIN-CONTAINING PROTEIN"/>
    <property type="match status" value="1"/>
</dbReference>
<feature type="transmembrane region" description="Helical" evidence="1">
    <location>
        <begin position="119"/>
        <end position="143"/>
    </location>
</feature>
<feature type="transmembrane region" description="Helical" evidence="1">
    <location>
        <begin position="203"/>
        <end position="224"/>
    </location>
</feature>
<keyword evidence="1" id="KW-0472">Membrane</keyword>
<dbReference type="PANTHER" id="PTHR40465">
    <property type="entry name" value="CHROMOSOME 1, WHOLE GENOME SHOTGUN SEQUENCE"/>
    <property type="match status" value="1"/>
</dbReference>
<keyword evidence="1" id="KW-0812">Transmembrane</keyword>
<name>A0AAD6XN93_9AGAR</name>
<feature type="domain" description="DUF6534" evidence="2">
    <location>
        <begin position="167"/>
        <end position="255"/>
    </location>
</feature>
<dbReference type="Proteomes" id="UP001222325">
    <property type="component" value="Unassembled WGS sequence"/>
</dbReference>